<organism evidence="3">
    <name type="scientific">Grosmannia clavigera (strain kw1407 / UAMH 11150)</name>
    <name type="common">Blue stain fungus</name>
    <name type="synonym">Graphiocladiella clavigera</name>
    <dbReference type="NCBI Taxonomy" id="655863"/>
    <lineage>
        <taxon>Eukaryota</taxon>
        <taxon>Fungi</taxon>
        <taxon>Dikarya</taxon>
        <taxon>Ascomycota</taxon>
        <taxon>Pezizomycotina</taxon>
        <taxon>Sordariomycetes</taxon>
        <taxon>Sordariomycetidae</taxon>
        <taxon>Ophiostomatales</taxon>
        <taxon>Ophiostomataceae</taxon>
        <taxon>Leptographium</taxon>
    </lineage>
</organism>
<dbReference type="STRING" id="655863.F0X8D9"/>
<dbReference type="InterPro" id="IPR036322">
    <property type="entry name" value="WD40_repeat_dom_sf"/>
</dbReference>
<dbReference type="InParanoid" id="F0X8D9"/>
<dbReference type="AlphaFoldDB" id="F0X8D9"/>
<gene>
    <name evidence="2" type="ORF">CMQ_4023</name>
</gene>
<name>F0X8D9_GROCL</name>
<proteinExistence type="predicted"/>
<dbReference type="Gene3D" id="2.130.10.10">
    <property type="entry name" value="YVTN repeat-like/Quinoprotein amine dehydrogenase"/>
    <property type="match status" value="1"/>
</dbReference>
<feature type="compositionally biased region" description="Low complexity" evidence="1">
    <location>
        <begin position="87"/>
        <end position="98"/>
    </location>
</feature>
<dbReference type="SUPFAM" id="SSF50978">
    <property type="entry name" value="WD40 repeat-like"/>
    <property type="match status" value="1"/>
</dbReference>
<dbReference type="Proteomes" id="UP000007796">
    <property type="component" value="Unassembled WGS sequence"/>
</dbReference>
<sequence length="487" mass="50989">MQPQVTLVAAADLGHGRGPRPFYKSAQWSADGTTVITSTSDNRIVSYVLPDDLLDPQQDGQLESNSLAASESDSDSDSDSDSESDSDGSNSGSSSTSSINCRHRRLVPQGRLCLPEPANALASAPYYSLALPWSQSVLVSCRDLPIHLYSLFPEEGDSSSSSSSSSVAHARPRPLASYPLIKTETEAYLAPNALLWPSPGTHFVAGTTNLLVLFDISRTANDPPLLRVPTIASTRHLRKGNGVGMRGTVAALSGSIGPGPGPGLVAAGTWTRWIGLYDLARAGGECVATWSVARASSRASSRADSQPGVDSIGGGGILQTLWSPCGRYLVVNERRSRGLLVYDVRGSGELLCCLTGRPAETNQRLSCDVYMSASAPNNSSVEGKVTDGSNNNGSSGFEVWAGTQNGTTVVWEGIGRCGGNIEPSWSWMAHSSAVSSTAMHASGSVIATCSGSWALPGDDDANETDDASGYTAVRTSPDTTLKLWTLA</sequence>
<dbReference type="InterPro" id="IPR051150">
    <property type="entry name" value="SWT21/TCAB1_mRNA_Telomere"/>
</dbReference>
<dbReference type="eggNOG" id="KOG2919">
    <property type="taxonomic scope" value="Eukaryota"/>
</dbReference>
<dbReference type="PANTHER" id="PTHR13211:SF0">
    <property type="entry name" value="TELOMERASE CAJAL BODY PROTEIN 1"/>
    <property type="match status" value="1"/>
</dbReference>
<dbReference type="OrthoDB" id="239865at2759"/>
<accession>F0X8D9</accession>
<dbReference type="HOGENOM" id="CLU_022731_0_1_1"/>
<feature type="compositionally biased region" description="Low complexity" evidence="1">
    <location>
        <begin position="53"/>
        <end position="71"/>
    </location>
</feature>
<evidence type="ECO:0000313" key="3">
    <source>
        <dbReference type="Proteomes" id="UP000007796"/>
    </source>
</evidence>
<reference evidence="2 3" key="1">
    <citation type="journal article" date="2011" name="Proc. Natl. Acad. Sci. U.S.A.">
        <title>Genome and transcriptome analyses of the mountain pine beetle-fungal symbiont Grosmannia clavigera, a lodgepole pine pathogen.</title>
        <authorList>
            <person name="DiGuistini S."/>
            <person name="Wang Y."/>
            <person name="Liao N.Y."/>
            <person name="Taylor G."/>
            <person name="Tanguay P."/>
            <person name="Feau N."/>
            <person name="Henrissat B."/>
            <person name="Chan S.K."/>
            <person name="Hesse-Orce U."/>
            <person name="Alamouti S.M."/>
            <person name="Tsui C.K.M."/>
            <person name="Docking R.T."/>
            <person name="Levasseur A."/>
            <person name="Haridas S."/>
            <person name="Robertson G."/>
            <person name="Birol I."/>
            <person name="Holt R.A."/>
            <person name="Marra M.A."/>
            <person name="Hamelin R.C."/>
            <person name="Hirst M."/>
            <person name="Jones S.J.M."/>
            <person name="Bohlmann J."/>
            <person name="Breuil C."/>
        </authorList>
    </citation>
    <scope>NUCLEOTIDE SEQUENCE [LARGE SCALE GENOMIC DNA]</scope>
    <source>
        <strain evidence="3">kw1407 / UAMH 11150</strain>
    </source>
</reference>
<dbReference type="PANTHER" id="PTHR13211">
    <property type="entry name" value="TELOMERASE CAJAL BODY PROTEIN 1"/>
    <property type="match status" value="1"/>
</dbReference>
<dbReference type="GeneID" id="25977189"/>
<evidence type="ECO:0000256" key="1">
    <source>
        <dbReference type="SAM" id="MobiDB-lite"/>
    </source>
</evidence>
<evidence type="ECO:0000313" key="2">
    <source>
        <dbReference type="EMBL" id="EFX05954.1"/>
    </source>
</evidence>
<dbReference type="EMBL" id="GL629735">
    <property type="protein sequence ID" value="EFX05954.1"/>
    <property type="molecule type" value="Genomic_DNA"/>
</dbReference>
<feature type="region of interest" description="Disordered" evidence="1">
    <location>
        <begin position="53"/>
        <end position="101"/>
    </location>
</feature>
<keyword evidence="3" id="KW-1185">Reference proteome</keyword>
<dbReference type="RefSeq" id="XP_014175436.1">
    <property type="nucleotide sequence ID" value="XM_014319961.1"/>
</dbReference>
<protein>
    <submittedName>
        <fullName evidence="2">WD repeat-containing protein</fullName>
    </submittedName>
</protein>
<feature type="compositionally biased region" description="Acidic residues" evidence="1">
    <location>
        <begin position="72"/>
        <end position="86"/>
    </location>
</feature>
<dbReference type="InterPro" id="IPR015943">
    <property type="entry name" value="WD40/YVTN_repeat-like_dom_sf"/>
</dbReference>